<organism evidence="1 2">
    <name type="scientific">Melipona quadrifasciata</name>
    <dbReference type="NCBI Taxonomy" id="166423"/>
    <lineage>
        <taxon>Eukaryota</taxon>
        <taxon>Metazoa</taxon>
        <taxon>Ecdysozoa</taxon>
        <taxon>Arthropoda</taxon>
        <taxon>Hexapoda</taxon>
        <taxon>Insecta</taxon>
        <taxon>Pterygota</taxon>
        <taxon>Neoptera</taxon>
        <taxon>Endopterygota</taxon>
        <taxon>Hymenoptera</taxon>
        <taxon>Apocrita</taxon>
        <taxon>Aculeata</taxon>
        <taxon>Apoidea</taxon>
        <taxon>Anthophila</taxon>
        <taxon>Apidae</taxon>
        <taxon>Melipona</taxon>
    </lineage>
</organism>
<evidence type="ECO:0000313" key="2">
    <source>
        <dbReference type="Proteomes" id="UP000053105"/>
    </source>
</evidence>
<keyword evidence="2" id="KW-1185">Reference proteome</keyword>
<gene>
    <name evidence="1" type="ORF">WN51_07954</name>
</gene>
<dbReference type="Proteomes" id="UP000053105">
    <property type="component" value="Unassembled WGS sequence"/>
</dbReference>
<proteinExistence type="predicted"/>
<reference evidence="1 2" key="1">
    <citation type="submission" date="2015-07" db="EMBL/GenBank/DDBJ databases">
        <title>The genome of Melipona quadrifasciata.</title>
        <authorList>
            <person name="Pan H."/>
            <person name="Kapheim K."/>
        </authorList>
    </citation>
    <scope>NUCLEOTIDE SEQUENCE [LARGE SCALE GENOMIC DNA]</scope>
    <source>
        <strain evidence="1">0111107301</strain>
        <tissue evidence="1">Whole body</tissue>
    </source>
</reference>
<dbReference type="AlphaFoldDB" id="A0A0M8ZNX6"/>
<accession>A0A0M8ZNX6</accession>
<evidence type="ECO:0000313" key="1">
    <source>
        <dbReference type="EMBL" id="KOX68105.1"/>
    </source>
</evidence>
<feature type="non-terminal residue" evidence="1">
    <location>
        <position position="1"/>
    </location>
</feature>
<sequence length="142" mass="16589">PNLSLRKGQVLLTKRGINVSILTLKRRLRENNVAWRSTVSKPLLSTMLVENHPAWAHENIDRDWSDIVFTDESSFWVLIPIKRAWSAYGKSIIEKTVKHPLFLRIYEQEDYGLTNFHDPLPEESLEKVKITVCSTSYDRYAF</sequence>
<protein>
    <submittedName>
        <fullName evidence="1">Uncharacterized protein</fullName>
    </submittedName>
</protein>
<dbReference type="OrthoDB" id="4843387at2759"/>
<name>A0A0M8ZNX6_9HYME</name>
<dbReference type="EMBL" id="KQ435952">
    <property type="protein sequence ID" value="KOX68105.1"/>
    <property type="molecule type" value="Genomic_DNA"/>
</dbReference>